<dbReference type="InterPro" id="IPR014347">
    <property type="entry name" value="Tautomerase/MIF_sf"/>
</dbReference>
<comment type="similarity">
    <text evidence="1">Belongs to the MIF family.</text>
</comment>
<evidence type="ECO:0000313" key="2">
    <source>
        <dbReference type="EMBL" id="KAH9632101.1"/>
    </source>
</evidence>
<dbReference type="SUPFAM" id="SSF55331">
    <property type="entry name" value="Tautomerase/MIF"/>
    <property type="match status" value="1"/>
</dbReference>
<accession>A0A922SBL2</accession>
<evidence type="ECO:0000313" key="3">
    <source>
        <dbReference type="Proteomes" id="UP000814243"/>
    </source>
</evidence>
<name>A0A922SBL2_SPOEX</name>
<proteinExistence type="inferred from homology"/>
<evidence type="ECO:0000256" key="1">
    <source>
        <dbReference type="ARBA" id="ARBA00005851"/>
    </source>
</evidence>
<gene>
    <name evidence="2" type="ORF">HF086_002608</name>
</gene>
<feature type="non-terminal residue" evidence="2">
    <location>
        <position position="1"/>
    </location>
</feature>
<dbReference type="Proteomes" id="UP000814243">
    <property type="component" value="Unassembled WGS sequence"/>
</dbReference>
<dbReference type="Gene3D" id="3.30.429.10">
    <property type="entry name" value="Macrophage Migration Inhibitory Factor"/>
    <property type="match status" value="1"/>
</dbReference>
<comment type="caution">
    <text evidence="2">The sequence shown here is derived from an EMBL/GenBank/DDBJ whole genome shotgun (WGS) entry which is preliminary data.</text>
</comment>
<dbReference type="EMBL" id="JACEFF010000728">
    <property type="protein sequence ID" value="KAH9632101.1"/>
    <property type="molecule type" value="Genomic_DNA"/>
</dbReference>
<dbReference type="Pfam" id="PF01187">
    <property type="entry name" value="MIF"/>
    <property type="match status" value="1"/>
</dbReference>
<dbReference type="AlphaFoldDB" id="A0A922SBL2"/>
<reference evidence="2" key="1">
    <citation type="journal article" date="2021" name="G3 (Bethesda)">
        <title>Genome and transcriptome analysis of the beet armyworm Spodoptera exigua reveals targets for pest control. .</title>
        <authorList>
            <person name="Simon S."/>
            <person name="Breeschoten T."/>
            <person name="Jansen H.J."/>
            <person name="Dirks R.P."/>
            <person name="Schranz M.E."/>
            <person name="Ros V.I.D."/>
        </authorList>
    </citation>
    <scope>NUCLEOTIDE SEQUENCE</scope>
    <source>
        <strain evidence="2">TB_SE_WUR_2020</strain>
    </source>
</reference>
<organism evidence="2 3">
    <name type="scientific">Spodoptera exigua</name>
    <name type="common">Beet armyworm</name>
    <name type="synonym">Noctua fulgens</name>
    <dbReference type="NCBI Taxonomy" id="7107"/>
    <lineage>
        <taxon>Eukaryota</taxon>
        <taxon>Metazoa</taxon>
        <taxon>Ecdysozoa</taxon>
        <taxon>Arthropoda</taxon>
        <taxon>Hexapoda</taxon>
        <taxon>Insecta</taxon>
        <taxon>Pterygota</taxon>
        <taxon>Neoptera</taxon>
        <taxon>Endopterygota</taxon>
        <taxon>Lepidoptera</taxon>
        <taxon>Glossata</taxon>
        <taxon>Ditrysia</taxon>
        <taxon>Noctuoidea</taxon>
        <taxon>Noctuidae</taxon>
        <taxon>Amphipyrinae</taxon>
        <taxon>Spodoptera</taxon>
    </lineage>
</organism>
<protein>
    <submittedName>
        <fullName evidence="2">Uncharacterized protein</fullName>
    </submittedName>
</protein>
<dbReference type="InterPro" id="IPR001398">
    <property type="entry name" value="Macrophage_inhib_fac"/>
</dbReference>
<sequence length="133" mass="14725">FCVFCVSNLFILGATTRLKMPILKIFTNLPKSKIPADFVNKILPVLSRTVKKPEHLPIMSEINLDDSFFSCSSTSGSFISADVNWGNKPILDDGGVCLGWFVINLQTVSFLMSFYDKRGRDIAKGGVTRFPAT</sequence>